<evidence type="ECO:0000313" key="4">
    <source>
        <dbReference type="EMBL" id="USW54655.1"/>
    </source>
</evidence>
<sequence>MDTNTPGIQLPASSDGSDPPPAPKGHVIISDVIGNARQINIFAGFTRDIDSVSSRLDASAENSTILAPINSAISALPRKPWEDPREYAALGANAYEGKDGEDRAHRNLRRFTEAHIVPESPWREGDKVKSLGGSTLWWEVKDGKAYVQPGDVEVERVISRVRNGEVWIVTGVLNYAS</sequence>
<name>A0A9Q9AY52_9PEZI</name>
<dbReference type="Gene3D" id="2.30.180.10">
    <property type="entry name" value="FAS1 domain"/>
    <property type="match status" value="1"/>
</dbReference>
<feature type="region of interest" description="Disordered" evidence="2">
    <location>
        <begin position="1"/>
        <end position="25"/>
    </location>
</feature>
<organism evidence="4 5">
    <name type="scientific">Septoria linicola</name>
    <dbReference type="NCBI Taxonomy" id="215465"/>
    <lineage>
        <taxon>Eukaryota</taxon>
        <taxon>Fungi</taxon>
        <taxon>Dikarya</taxon>
        <taxon>Ascomycota</taxon>
        <taxon>Pezizomycotina</taxon>
        <taxon>Dothideomycetes</taxon>
        <taxon>Dothideomycetidae</taxon>
        <taxon>Mycosphaerellales</taxon>
        <taxon>Mycosphaerellaceae</taxon>
        <taxon>Septoria</taxon>
    </lineage>
</organism>
<dbReference type="InterPro" id="IPR036378">
    <property type="entry name" value="FAS1_dom_sf"/>
</dbReference>
<dbReference type="OrthoDB" id="5551751at2759"/>
<keyword evidence="5" id="KW-1185">Reference proteome</keyword>
<accession>A0A9Q9AY52</accession>
<dbReference type="InterPro" id="IPR040200">
    <property type="entry name" value="Mug57-like"/>
</dbReference>
<dbReference type="SUPFAM" id="SSF82153">
    <property type="entry name" value="FAS1 domain"/>
    <property type="match status" value="1"/>
</dbReference>
<gene>
    <name evidence="4" type="ORF">Slin15195_G079740</name>
</gene>
<evidence type="ECO:0000256" key="2">
    <source>
        <dbReference type="SAM" id="MobiDB-lite"/>
    </source>
</evidence>
<reference evidence="4" key="1">
    <citation type="submission" date="2022-06" db="EMBL/GenBank/DDBJ databases">
        <title>Complete genome sequences of two strains of the flax pathogen Septoria linicola.</title>
        <authorList>
            <person name="Lapalu N."/>
            <person name="Simon A."/>
            <person name="Demenou B."/>
            <person name="Paumier D."/>
            <person name="Guillot M.-P."/>
            <person name="Gout L."/>
            <person name="Valade R."/>
        </authorList>
    </citation>
    <scope>NUCLEOTIDE SEQUENCE</scope>
    <source>
        <strain evidence="4">SE15195</strain>
    </source>
</reference>
<proteinExistence type="predicted"/>
<dbReference type="EMBL" id="CP099423">
    <property type="protein sequence ID" value="USW54655.1"/>
    <property type="molecule type" value="Genomic_DNA"/>
</dbReference>
<keyword evidence="1" id="KW-0732">Signal</keyword>
<feature type="domain" description="FAS1" evidence="3">
    <location>
        <begin position="26"/>
        <end position="173"/>
    </location>
</feature>
<dbReference type="Proteomes" id="UP001056384">
    <property type="component" value="Chromosome 6"/>
</dbReference>
<dbReference type="InterPro" id="IPR000782">
    <property type="entry name" value="FAS1_domain"/>
</dbReference>
<evidence type="ECO:0000313" key="5">
    <source>
        <dbReference type="Proteomes" id="UP001056384"/>
    </source>
</evidence>
<dbReference type="PROSITE" id="PS50213">
    <property type="entry name" value="FAS1"/>
    <property type="match status" value="1"/>
</dbReference>
<dbReference type="AlphaFoldDB" id="A0A9Q9AY52"/>
<evidence type="ECO:0000259" key="3">
    <source>
        <dbReference type="PROSITE" id="PS50213"/>
    </source>
</evidence>
<dbReference type="PANTHER" id="PTHR28156:SF1">
    <property type="entry name" value="FAS1 DOMAIN-CONTAINING PROTEIN YDR262W"/>
    <property type="match status" value="1"/>
</dbReference>
<protein>
    <submittedName>
        <fullName evidence="4">FAS1 domain-containing protein Mug57</fullName>
    </submittedName>
</protein>
<evidence type="ECO:0000256" key="1">
    <source>
        <dbReference type="ARBA" id="ARBA00022729"/>
    </source>
</evidence>
<dbReference type="PANTHER" id="PTHR28156">
    <property type="entry name" value="FAS1 DOMAIN-CONTAINING PROTEIN YDR262W"/>
    <property type="match status" value="1"/>
</dbReference>